<reference evidence="2" key="1">
    <citation type="submission" date="2022-11" db="UniProtKB">
        <authorList>
            <consortium name="WormBaseParasite"/>
        </authorList>
    </citation>
    <scope>IDENTIFICATION</scope>
</reference>
<organism evidence="1 2">
    <name type="scientific">Panagrolaimus sp. JU765</name>
    <dbReference type="NCBI Taxonomy" id="591449"/>
    <lineage>
        <taxon>Eukaryota</taxon>
        <taxon>Metazoa</taxon>
        <taxon>Ecdysozoa</taxon>
        <taxon>Nematoda</taxon>
        <taxon>Chromadorea</taxon>
        <taxon>Rhabditida</taxon>
        <taxon>Tylenchina</taxon>
        <taxon>Panagrolaimomorpha</taxon>
        <taxon>Panagrolaimoidea</taxon>
        <taxon>Panagrolaimidae</taxon>
        <taxon>Panagrolaimus</taxon>
    </lineage>
</organism>
<dbReference type="WBParaSite" id="JU765_v2.g9190.t1">
    <property type="protein sequence ID" value="JU765_v2.g9190.t1"/>
    <property type="gene ID" value="JU765_v2.g9190"/>
</dbReference>
<evidence type="ECO:0000313" key="1">
    <source>
        <dbReference type="Proteomes" id="UP000887576"/>
    </source>
</evidence>
<accession>A0AC34RQE0</accession>
<dbReference type="Proteomes" id="UP000887576">
    <property type="component" value="Unplaced"/>
</dbReference>
<protein>
    <submittedName>
        <fullName evidence="2">Guanylate cyclase</fullName>
    </submittedName>
</protein>
<proteinExistence type="predicted"/>
<evidence type="ECO:0000313" key="2">
    <source>
        <dbReference type="WBParaSite" id="JU765_v2.g9190.t1"/>
    </source>
</evidence>
<name>A0AC34RQE0_9BILA</name>
<sequence>MYGFVHDTIYQMISQKYGKEFWMRVLKELKFEKGTERHLNQYYSDKDTFALVDTIAALLEVQQSDIWEMYGAFLIQYTMDIGWNGLLQSVAPTLEGFLSNLDGIHYFIDHFVYKANLNGPGFRCETGLDGSIVLHYFSYRPGLYPIVEGVVKEVAAKIYKIHVEVRILNQQEKAMRTFGGKRIQEHVTFGITNPDKCDNFLEEKNNLLDNGPLKITEAEFHKIFPYQIVIDRECKVVRIGDGFIDHVSPELLEKGVPLTRIFEILHPHVDHFDEICEFLNTVFVLQVRTKPIPPIEKEKYRPKHGEPMKFKGQMFLLDDGKHLLYLCSPQITSFEEMNQFEVKMNVFTEHDPMRDVLLANEQRLKETKFK</sequence>